<dbReference type="EMBL" id="MIGC01000230">
    <property type="protein sequence ID" value="PHJ25538.1"/>
    <property type="molecule type" value="Genomic_DNA"/>
</dbReference>
<dbReference type="AlphaFoldDB" id="A0A2C6LEU3"/>
<comment type="caution">
    <text evidence="1">The sequence shown here is derived from an EMBL/GenBank/DDBJ whole genome shotgun (WGS) entry which is preliminary data.</text>
</comment>
<dbReference type="VEuPathDB" id="ToxoDB:CSUI_000614"/>
<sequence length="68" mass="7721">MTTDVDVFPNEAAERYVGVDTPVLSSHPATDFTTDEEDLTEGERALHSMWRLINFYKQTLSKTTLLQS</sequence>
<evidence type="ECO:0000313" key="1">
    <source>
        <dbReference type="EMBL" id="PHJ25538.1"/>
    </source>
</evidence>
<dbReference type="RefSeq" id="XP_067927184.1">
    <property type="nucleotide sequence ID" value="XM_068060847.1"/>
</dbReference>
<feature type="non-terminal residue" evidence="1">
    <location>
        <position position="68"/>
    </location>
</feature>
<gene>
    <name evidence="1" type="ORF">CSUI_000614</name>
</gene>
<organism evidence="1 2">
    <name type="scientific">Cystoisospora suis</name>
    <dbReference type="NCBI Taxonomy" id="483139"/>
    <lineage>
        <taxon>Eukaryota</taxon>
        <taxon>Sar</taxon>
        <taxon>Alveolata</taxon>
        <taxon>Apicomplexa</taxon>
        <taxon>Conoidasida</taxon>
        <taxon>Coccidia</taxon>
        <taxon>Eucoccidiorida</taxon>
        <taxon>Eimeriorina</taxon>
        <taxon>Sarcocystidae</taxon>
        <taxon>Cystoisospora</taxon>
    </lineage>
</organism>
<keyword evidence="2" id="KW-1185">Reference proteome</keyword>
<dbReference type="GeneID" id="94424058"/>
<evidence type="ECO:0000313" key="2">
    <source>
        <dbReference type="Proteomes" id="UP000221165"/>
    </source>
</evidence>
<proteinExistence type="predicted"/>
<reference evidence="1 2" key="1">
    <citation type="journal article" date="2017" name="Int. J. Parasitol.">
        <title>The genome of the protozoan parasite Cystoisospora suis and a reverse vaccinology approach to identify vaccine candidates.</title>
        <authorList>
            <person name="Palmieri N."/>
            <person name="Shrestha A."/>
            <person name="Ruttkowski B."/>
            <person name="Beck T."/>
            <person name="Vogl C."/>
            <person name="Tomley F."/>
            <person name="Blake D.P."/>
            <person name="Joachim A."/>
        </authorList>
    </citation>
    <scope>NUCLEOTIDE SEQUENCE [LARGE SCALE GENOMIC DNA]</scope>
    <source>
        <strain evidence="1 2">Wien I</strain>
    </source>
</reference>
<protein>
    <submittedName>
        <fullName evidence="1">Uncharacterized protein</fullName>
    </submittedName>
</protein>
<accession>A0A2C6LEU3</accession>
<name>A0A2C6LEU3_9APIC</name>
<dbReference type="Proteomes" id="UP000221165">
    <property type="component" value="Unassembled WGS sequence"/>
</dbReference>